<gene>
    <name evidence="1" type="ORF">BHQ18_05630</name>
</gene>
<evidence type="ECO:0000313" key="1">
    <source>
        <dbReference type="EMBL" id="ODQ91560.1"/>
    </source>
</evidence>
<dbReference type="RefSeq" id="WP_069412583.1">
    <property type="nucleotide sequence ID" value="NZ_JACKUL010000007.1"/>
</dbReference>
<dbReference type="AlphaFoldDB" id="A0A1E3RNX9"/>
<evidence type="ECO:0000313" key="2">
    <source>
        <dbReference type="Proteomes" id="UP000094053"/>
    </source>
</evidence>
<name>A0A1E3RNX9_MYCFV</name>
<comment type="caution">
    <text evidence="1">The sequence shown here is derived from an EMBL/GenBank/DDBJ whole genome shotgun (WGS) entry which is preliminary data.</text>
</comment>
<dbReference type="EMBL" id="MIHA01000003">
    <property type="protein sequence ID" value="ODQ91560.1"/>
    <property type="molecule type" value="Genomic_DNA"/>
</dbReference>
<accession>A0A1E3RNX9</accession>
<sequence length="160" mass="17621">MPVFLRKLFRIGGLTDEVRAEVEAEGVLFVAEYLPVTRRFSGKIPGRRAKGNVTSYAGSLALTNRRVLGTLSTVPKLAGRTIDQRWDATQQGAVTAELSATGLTLDVDLPAVDSRFSGELSMHYKVAIPEDVLMRLPRRTLAFDVPPEYVFRTVGVPYDP</sequence>
<dbReference type="OrthoDB" id="4742419at2"/>
<keyword evidence="2" id="KW-1185">Reference proteome</keyword>
<protein>
    <submittedName>
        <fullName evidence="1">Uncharacterized protein</fullName>
    </submittedName>
</protein>
<dbReference type="STRING" id="1776.BHQ18_05630"/>
<dbReference type="Proteomes" id="UP000094053">
    <property type="component" value="Unassembled WGS sequence"/>
</dbReference>
<proteinExistence type="predicted"/>
<reference evidence="2" key="1">
    <citation type="submission" date="2016-09" db="EMBL/GenBank/DDBJ databases">
        <authorList>
            <person name="Greninger A.L."/>
            <person name="Jerome K.R."/>
            <person name="Mcnair B."/>
            <person name="Wallis C."/>
            <person name="Fang F."/>
        </authorList>
    </citation>
    <scope>NUCLEOTIDE SEQUENCE [LARGE SCALE GENOMIC DNA]</scope>
    <source>
        <strain evidence="2">M6</strain>
    </source>
</reference>
<organism evidence="1 2">
    <name type="scientific">Mycolicibacterium flavescens</name>
    <name type="common">Mycobacterium flavescens</name>
    <dbReference type="NCBI Taxonomy" id="1776"/>
    <lineage>
        <taxon>Bacteria</taxon>
        <taxon>Bacillati</taxon>
        <taxon>Actinomycetota</taxon>
        <taxon>Actinomycetes</taxon>
        <taxon>Mycobacteriales</taxon>
        <taxon>Mycobacteriaceae</taxon>
        <taxon>Mycolicibacterium</taxon>
    </lineage>
</organism>